<dbReference type="EMBL" id="RCDD01000003">
    <property type="protein sequence ID" value="RLK58243.1"/>
    <property type="molecule type" value="Genomic_DNA"/>
</dbReference>
<dbReference type="RefSeq" id="WP_121392697.1">
    <property type="nucleotide sequence ID" value="NZ_RCDD01000003.1"/>
</dbReference>
<gene>
    <name evidence="2" type="ORF">CLV68_4339</name>
</gene>
<comment type="caution">
    <text evidence="2">The sequence shown here is derived from an EMBL/GenBank/DDBJ whole genome shotgun (WGS) entry which is preliminary data.</text>
</comment>
<feature type="region of interest" description="Disordered" evidence="1">
    <location>
        <begin position="83"/>
        <end position="119"/>
    </location>
</feature>
<keyword evidence="3" id="KW-1185">Reference proteome</keyword>
<feature type="compositionally biased region" description="Gly residues" evidence="1">
    <location>
        <begin position="87"/>
        <end position="104"/>
    </location>
</feature>
<name>A0A421B1T8_9PSEU</name>
<dbReference type="Proteomes" id="UP000282454">
    <property type="component" value="Unassembled WGS sequence"/>
</dbReference>
<dbReference type="AlphaFoldDB" id="A0A421B1T8"/>
<organism evidence="2 3">
    <name type="scientific">Actinokineospora cianjurensis</name>
    <dbReference type="NCBI Taxonomy" id="585224"/>
    <lineage>
        <taxon>Bacteria</taxon>
        <taxon>Bacillati</taxon>
        <taxon>Actinomycetota</taxon>
        <taxon>Actinomycetes</taxon>
        <taxon>Pseudonocardiales</taxon>
        <taxon>Pseudonocardiaceae</taxon>
        <taxon>Actinokineospora</taxon>
    </lineage>
</organism>
<accession>A0A421B1T8</accession>
<proteinExistence type="predicted"/>
<feature type="region of interest" description="Disordered" evidence="1">
    <location>
        <begin position="1"/>
        <end position="23"/>
    </location>
</feature>
<evidence type="ECO:0000313" key="3">
    <source>
        <dbReference type="Proteomes" id="UP000282454"/>
    </source>
</evidence>
<evidence type="ECO:0000313" key="2">
    <source>
        <dbReference type="EMBL" id="RLK58243.1"/>
    </source>
</evidence>
<dbReference type="OrthoDB" id="3692315at2"/>
<evidence type="ECO:0000256" key="1">
    <source>
        <dbReference type="SAM" id="MobiDB-lite"/>
    </source>
</evidence>
<sequence length="237" mass="23620">MNVSSISSAQTTALTQKPDASSTRKAFQAAAKALDMSTDDLRSALQDGQSLSDIAKAKGVSESTITDAITSATSSGGAEIAQKLLAGPGGGHGGPGGPGGGPGGPGGPPPPPRDSRVDSALSAVQDALGIDDLDDELASGESLTDVAAANGMDAATLKTTLTKAIGAADSTLSADAVSELADKIIEGPPKPEQDDAGPRQQFDLAQRSYDSTAVSKQLVQNLYAQQSQLATSASWAA</sequence>
<feature type="compositionally biased region" description="Basic and acidic residues" evidence="1">
    <location>
        <begin position="185"/>
        <end position="197"/>
    </location>
</feature>
<feature type="region of interest" description="Disordered" evidence="1">
    <location>
        <begin position="185"/>
        <end position="207"/>
    </location>
</feature>
<protein>
    <submittedName>
        <fullName evidence="2">Uncharacterized protein</fullName>
    </submittedName>
</protein>
<reference evidence="2 3" key="1">
    <citation type="submission" date="2018-10" db="EMBL/GenBank/DDBJ databases">
        <title>Genomic Encyclopedia of Archaeal and Bacterial Type Strains, Phase II (KMG-II): from individual species to whole genera.</title>
        <authorList>
            <person name="Goeker M."/>
        </authorList>
    </citation>
    <scope>NUCLEOTIDE SEQUENCE [LARGE SCALE GENOMIC DNA]</scope>
    <source>
        <strain evidence="2 3">DSM 45657</strain>
    </source>
</reference>